<organism evidence="3 4">
    <name type="scientific">Recurvomyces mirabilis</name>
    <dbReference type="NCBI Taxonomy" id="574656"/>
    <lineage>
        <taxon>Eukaryota</taxon>
        <taxon>Fungi</taxon>
        <taxon>Dikarya</taxon>
        <taxon>Ascomycota</taxon>
        <taxon>Pezizomycotina</taxon>
        <taxon>Dothideomycetes</taxon>
        <taxon>Dothideomycetidae</taxon>
        <taxon>Mycosphaerellales</taxon>
        <taxon>Teratosphaeriaceae</taxon>
        <taxon>Recurvomyces</taxon>
    </lineage>
</organism>
<name>A0AAE0TM61_9PEZI</name>
<evidence type="ECO:0000313" key="4">
    <source>
        <dbReference type="Proteomes" id="UP001274830"/>
    </source>
</evidence>
<proteinExistence type="predicted"/>
<reference evidence="3" key="1">
    <citation type="submission" date="2023-07" db="EMBL/GenBank/DDBJ databases">
        <title>Black Yeasts Isolated from many extreme environments.</title>
        <authorList>
            <person name="Coleine C."/>
            <person name="Stajich J.E."/>
            <person name="Selbmann L."/>
        </authorList>
    </citation>
    <scope>NUCLEOTIDE SEQUENCE</scope>
    <source>
        <strain evidence="3">CCFEE 5485</strain>
    </source>
</reference>
<sequence>MAHPNETSSEAAGRVTAEDRDMGIRVVSAKTRQAFHDLLDSATVLSGDQGIRAILDNVERIPSLEDQIKQNDESSRTHEKTRQQALHDYNSDRDTWMLEKQQLIESCALQRNELASMDEVTRSLKNEKASWASEVQTLKENEGKQNLDVENRQKQIQGLVKAIETARQDISVLKSTLASCESRTKEVEHEHSELQKIHTRARKEADAATQQLQETTRLFVPLSEDLAPSMPMPKSNTDAGKHMRCVAILGSLARGFTDSLFQPTYLLPENSGIRDMLLRQANADPERESTLRALLQASLPNEQEDAASKRVETVCNRLMMEVSSLLSSDENARLQNSLTNLADEASEAWREICCFTEAVAPSFEIVQFTEWSWNSLTYKAGRLVIDEQAQQAGDNREQIVFVVFPRLYAIYDGERHPETHGVLFMWSEAQAAMRDVAPVLLSSRQGRSDSTRSRLHSRKPSTGVASDHTHSGRQSFLGPLANGQ</sequence>
<evidence type="ECO:0000256" key="1">
    <source>
        <dbReference type="SAM" id="Coils"/>
    </source>
</evidence>
<dbReference type="AlphaFoldDB" id="A0AAE0TM61"/>
<evidence type="ECO:0000313" key="3">
    <source>
        <dbReference type="EMBL" id="KAK3669524.1"/>
    </source>
</evidence>
<keyword evidence="4" id="KW-1185">Reference proteome</keyword>
<accession>A0AAE0TM61</accession>
<dbReference type="EMBL" id="JAUTXT010000080">
    <property type="protein sequence ID" value="KAK3669524.1"/>
    <property type="molecule type" value="Genomic_DNA"/>
</dbReference>
<gene>
    <name evidence="3" type="ORF">LTR78_010578</name>
</gene>
<feature type="region of interest" description="Disordered" evidence="2">
    <location>
        <begin position="443"/>
        <end position="484"/>
    </location>
</feature>
<keyword evidence="1" id="KW-0175">Coiled coil</keyword>
<feature type="region of interest" description="Disordered" evidence="2">
    <location>
        <begin position="65"/>
        <end position="84"/>
    </location>
</feature>
<comment type="caution">
    <text evidence="3">The sequence shown here is derived from an EMBL/GenBank/DDBJ whole genome shotgun (WGS) entry which is preliminary data.</text>
</comment>
<feature type="coiled-coil region" evidence="1">
    <location>
        <begin position="121"/>
        <end position="218"/>
    </location>
</feature>
<evidence type="ECO:0000256" key="2">
    <source>
        <dbReference type="SAM" id="MobiDB-lite"/>
    </source>
</evidence>
<protein>
    <submittedName>
        <fullName evidence="3">Uncharacterized protein</fullName>
    </submittedName>
</protein>
<feature type="compositionally biased region" description="Basic and acidic residues" evidence="2">
    <location>
        <begin position="65"/>
        <end position="82"/>
    </location>
</feature>
<dbReference type="Proteomes" id="UP001274830">
    <property type="component" value="Unassembled WGS sequence"/>
</dbReference>